<name>A0AAV5IDK5_9ROSI</name>
<dbReference type="AlphaFoldDB" id="A0AAV5IDK5"/>
<comment type="caution">
    <text evidence="1">The sequence shown here is derived from an EMBL/GenBank/DDBJ whole genome shotgun (WGS) entry which is preliminary data.</text>
</comment>
<keyword evidence="2" id="KW-1185">Reference proteome</keyword>
<reference evidence="1 2" key="1">
    <citation type="journal article" date="2021" name="Commun. Biol.">
        <title>The genome of Shorea leprosula (Dipterocarpaceae) highlights the ecological relevance of drought in aseasonal tropical rainforests.</title>
        <authorList>
            <person name="Ng K.K.S."/>
            <person name="Kobayashi M.J."/>
            <person name="Fawcett J.A."/>
            <person name="Hatakeyama M."/>
            <person name="Paape T."/>
            <person name="Ng C.H."/>
            <person name="Ang C.C."/>
            <person name="Tnah L.H."/>
            <person name="Lee C.T."/>
            <person name="Nishiyama T."/>
            <person name="Sese J."/>
            <person name="O'Brien M.J."/>
            <person name="Copetti D."/>
            <person name="Mohd Noor M.I."/>
            <person name="Ong R.C."/>
            <person name="Putra M."/>
            <person name="Sireger I.Z."/>
            <person name="Indrioko S."/>
            <person name="Kosugi Y."/>
            <person name="Izuno A."/>
            <person name="Isagi Y."/>
            <person name="Lee S.L."/>
            <person name="Shimizu K.K."/>
        </authorList>
    </citation>
    <scope>NUCLEOTIDE SEQUENCE [LARGE SCALE GENOMIC DNA]</scope>
    <source>
        <strain evidence="1">214</strain>
    </source>
</reference>
<sequence>MFLIPCRCHDLNWPPIKRSIPTYYILKVELGFHDVC</sequence>
<accession>A0AAV5IDK5</accession>
<proteinExistence type="predicted"/>
<organism evidence="1 2">
    <name type="scientific">Rubroshorea leprosula</name>
    <dbReference type="NCBI Taxonomy" id="152421"/>
    <lineage>
        <taxon>Eukaryota</taxon>
        <taxon>Viridiplantae</taxon>
        <taxon>Streptophyta</taxon>
        <taxon>Embryophyta</taxon>
        <taxon>Tracheophyta</taxon>
        <taxon>Spermatophyta</taxon>
        <taxon>Magnoliopsida</taxon>
        <taxon>eudicotyledons</taxon>
        <taxon>Gunneridae</taxon>
        <taxon>Pentapetalae</taxon>
        <taxon>rosids</taxon>
        <taxon>malvids</taxon>
        <taxon>Malvales</taxon>
        <taxon>Dipterocarpaceae</taxon>
        <taxon>Rubroshorea</taxon>
    </lineage>
</organism>
<dbReference type="EMBL" id="BPVZ01000009">
    <property type="protein sequence ID" value="GKU95736.1"/>
    <property type="molecule type" value="Genomic_DNA"/>
</dbReference>
<protein>
    <submittedName>
        <fullName evidence="1">Uncharacterized protein</fullName>
    </submittedName>
</protein>
<gene>
    <name evidence="1" type="ORF">SLEP1_g9059</name>
</gene>
<evidence type="ECO:0000313" key="2">
    <source>
        <dbReference type="Proteomes" id="UP001054252"/>
    </source>
</evidence>
<evidence type="ECO:0000313" key="1">
    <source>
        <dbReference type="EMBL" id="GKU95736.1"/>
    </source>
</evidence>
<dbReference type="Proteomes" id="UP001054252">
    <property type="component" value="Unassembled WGS sequence"/>
</dbReference>